<name>A0A553RPP0_9TELE</name>
<dbReference type="FunFam" id="1.10.750.20:FF:000001">
    <property type="entry name" value="Ankyrin repeat and SOCS box containing 1"/>
    <property type="match status" value="1"/>
</dbReference>
<dbReference type="PROSITE" id="PS50225">
    <property type="entry name" value="SOCS"/>
    <property type="match status" value="1"/>
</dbReference>
<keyword evidence="4" id="KW-1185">Reference proteome</keyword>
<evidence type="ECO:0000259" key="2">
    <source>
        <dbReference type="PROSITE" id="PS50225"/>
    </source>
</evidence>
<dbReference type="OrthoDB" id="194358at2759"/>
<evidence type="ECO:0000313" key="3">
    <source>
        <dbReference type="EMBL" id="TRZ04153.1"/>
    </source>
</evidence>
<dbReference type="EMBL" id="SRMA01001078">
    <property type="protein sequence ID" value="TRZ04153.1"/>
    <property type="molecule type" value="Genomic_DNA"/>
</dbReference>
<gene>
    <name evidence="3" type="ORF">DNTS_002580</name>
</gene>
<proteinExistence type="predicted"/>
<evidence type="ECO:0000256" key="1">
    <source>
        <dbReference type="ARBA" id="ARBA00004906"/>
    </source>
</evidence>
<protein>
    <recommendedName>
        <fullName evidence="2">SOCS box domain-containing protein</fullName>
    </recommendedName>
</protein>
<feature type="domain" description="SOCS box" evidence="2">
    <location>
        <begin position="131"/>
        <end position="187"/>
    </location>
</feature>
<accession>A0A553RPP0</accession>
<dbReference type="Pfam" id="PF07525">
    <property type="entry name" value="SOCS_box"/>
    <property type="match status" value="1"/>
</dbReference>
<dbReference type="GO" id="GO:0016567">
    <property type="term" value="P:protein ubiquitination"/>
    <property type="evidence" value="ECO:0007669"/>
    <property type="project" value="UniProtKB-UniPathway"/>
</dbReference>
<dbReference type="AlphaFoldDB" id="A0A553RPP0"/>
<dbReference type="InterPro" id="IPR001496">
    <property type="entry name" value="SOCS_box"/>
</dbReference>
<dbReference type="SUPFAM" id="SSF158235">
    <property type="entry name" value="SOCS box-like"/>
    <property type="match status" value="1"/>
</dbReference>
<dbReference type="InterPro" id="IPR036036">
    <property type="entry name" value="SOCS_box-like_dom_sf"/>
</dbReference>
<evidence type="ECO:0000313" key="4">
    <source>
        <dbReference type="Proteomes" id="UP000316079"/>
    </source>
</evidence>
<comment type="caution">
    <text evidence="3">The sequence shown here is derived from an EMBL/GenBank/DDBJ whole genome shotgun (WGS) entry which is preliminary data.</text>
</comment>
<comment type="pathway">
    <text evidence="1">Protein modification; protein ubiquitination.</text>
</comment>
<reference evidence="3 4" key="1">
    <citation type="journal article" date="2019" name="Sci. Data">
        <title>Hybrid genome assembly and annotation of Danionella translucida.</title>
        <authorList>
            <person name="Kadobianskyi M."/>
            <person name="Schulze L."/>
            <person name="Schuelke M."/>
            <person name="Judkewitz B."/>
        </authorList>
    </citation>
    <scope>NUCLEOTIDE SEQUENCE [LARGE SCALE GENOMIC DNA]</scope>
    <source>
        <strain evidence="3 4">Bolton</strain>
    </source>
</reference>
<organism evidence="3 4">
    <name type="scientific">Danionella cerebrum</name>
    <dbReference type="NCBI Taxonomy" id="2873325"/>
    <lineage>
        <taxon>Eukaryota</taxon>
        <taxon>Metazoa</taxon>
        <taxon>Chordata</taxon>
        <taxon>Craniata</taxon>
        <taxon>Vertebrata</taxon>
        <taxon>Euteleostomi</taxon>
        <taxon>Actinopterygii</taxon>
        <taxon>Neopterygii</taxon>
        <taxon>Teleostei</taxon>
        <taxon>Ostariophysi</taxon>
        <taxon>Cypriniformes</taxon>
        <taxon>Danionidae</taxon>
        <taxon>Danioninae</taxon>
        <taxon>Danionella</taxon>
    </lineage>
</organism>
<dbReference type="GO" id="GO:0035556">
    <property type="term" value="P:intracellular signal transduction"/>
    <property type="evidence" value="ECO:0007669"/>
    <property type="project" value="InterPro"/>
</dbReference>
<dbReference type="UniPathway" id="UPA00143"/>
<dbReference type="Gene3D" id="1.10.750.20">
    <property type="entry name" value="SOCS box"/>
    <property type="match status" value="1"/>
</dbReference>
<sequence length="191" mass="21006">MIYFSFLKKNPKLYQVNGMTSILFSLLSLSLDSECHQTREITLMLLAAGAHVSIAVYAFALQGHVPEHLPLILEHAGLPEGKRLQELAHKAIEEVQSASFWLPLVLKAGMDPMLLLQNKIKCKADTPESLIVEDPVGIVESVPALAHLCRLAVRASVGSNNLSKSSFIQQLPVPTLLQDFLQFSDVTHLLS</sequence>
<dbReference type="Proteomes" id="UP000316079">
    <property type="component" value="Unassembled WGS sequence"/>
</dbReference>
<dbReference type="SMART" id="SM00969">
    <property type="entry name" value="SOCS_box"/>
    <property type="match status" value="1"/>
</dbReference>
<dbReference type="STRING" id="623744.A0A553RPP0"/>